<dbReference type="InterPro" id="IPR002716">
    <property type="entry name" value="PIN_dom"/>
</dbReference>
<dbReference type="EMBL" id="MXAN01000082">
    <property type="protein sequence ID" value="OPH34591.1"/>
    <property type="molecule type" value="Genomic_DNA"/>
</dbReference>
<dbReference type="Proteomes" id="UP000191025">
    <property type="component" value="Unassembled WGS sequence"/>
</dbReference>
<evidence type="ECO:0000313" key="5">
    <source>
        <dbReference type="Proteomes" id="UP000254107"/>
    </source>
</evidence>
<dbReference type="SUPFAM" id="SSF88723">
    <property type="entry name" value="PIN domain-like"/>
    <property type="match status" value="1"/>
</dbReference>
<evidence type="ECO:0000259" key="1">
    <source>
        <dbReference type="Pfam" id="PF01850"/>
    </source>
</evidence>
<dbReference type="GeneID" id="302269936"/>
<reference evidence="2" key="2">
    <citation type="submission" date="2017-03" db="EMBL/GenBank/DDBJ databases">
        <authorList>
            <person name="Afonso C.L."/>
            <person name="Miller P.J."/>
            <person name="Scott M.A."/>
            <person name="Spackman E."/>
            <person name="Goraichik I."/>
            <person name="Dimitrov K.M."/>
            <person name="Suarez D.L."/>
            <person name="Swayne D.E."/>
        </authorList>
    </citation>
    <scope>NUCLEOTIDE SEQUENCE</scope>
    <source>
        <strain evidence="2">CCUG 4441</strain>
    </source>
</reference>
<dbReference type="Gene3D" id="3.40.50.1010">
    <property type="entry name" value="5'-nuclease"/>
    <property type="match status" value="1"/>
</dbReference>
<dbReference type="CDD" id="cd18683">
    <property type="entry name" value="PIN_VapC-like"/>
    <property type="match status" value="1"/>
</dbReference>
<dbReference type="EMBL" id="UGQC01000001">
    <property type="protein sequence ID" value="STY99953.1"/>
    <property type="molecule type" value="Genomic_DNA"/>
</dbReference>
<dbReference type="Proteomes" id="UP000254107">
    <property type="component" value="Unassembled WGS sequence"/>
</dbReference>
<dbReference type="Pfam" id="PF01850">
    <property type="entry name" value="PIN"/>
    <property type="match status" value="1"/>
</dbReference>
<dbReference type="InterPro" id="IPR029060">
    <property type="entry name" value="PIN-like_dom_sf"/>
</dbReference>
<keyword evidence="5" id="KW-1185">Reference proteome</keyword>
<organism evidence="2 4">
    <name type="scientific">Moraxella lacunata</name>
    <dbReference type="NCBI Taxonomy" id="477"/>
    <lineage>
        <taxon>Bacteria</taxon>
        <taxon>Pseudomonadati</taxon>
        <taxon>Pseudomonadota</taxon>
        <taxon>Gammaproteobacteria</taxon>
        <taxon>Moraxellales</taxon>
        <taxon>Moraxellaceae</taxon>
        <taxon>Moraxella</taxon>
    </lineage>
</organism>
<evidence type="ECO:0000313" key="4">
    <source>
        <dbReference type="Proteomes" id="UP000191025"/>
    </source>
</evidence>
<dbReference type="AlphaFoldDB" id="A0A1V4GQH6"/>
<reference evidence="3 5" key="3">
    <citation type="submission" date="2018-06" db="EMBL/GenBank/DDBJ databases">
        <authorList>
            <consortium name="Pathogen Informatics"/>
            <person name="Doyle S."/>
        </authorList>
    </citation>
    <scope>NUCLEOTIDE SEQUENCE [LARGE SCALE GENOMIC DNA]</scope>
    <source>
        <strain evidence="3 5">NCTC7911</strain>
    </source>
</reference>
<evidence type="ECO:0000313" key="2">
    <source>
        <dbReference type="EMBL" id="OPH34591.1"/>
    </source>
</evidence>
<gene>
    <name evidence="2" type="ORF">B5J94_11180</name>
    <name evidence="3" type="ORF">NCTC7911_01335</name>
</gene>
<dbReference type="RefSeq" id="WP_062499123.1">
    <property type="nucleotide sequence ID" value="NZ_MXAN01000082.1"/>
</dbReference>
<evidence type="ECO:0000313" key="3">
    <source>
        <dbReference type="EMBL" id="STY99953.1"/>
    </source>
</evidence>
<reference evidence="4" key="1">
    <citation type="submission" date="2017-03" db="EMBL/GenBank/DDBJ databases">
        <title>Draft genome sequence of Moraxella equi CCUG 4950T type strain.</title>
        <authorList>
            <person name="Salva-Serra F."/>
            <person name="Engstrom-Jakobsson H."/>
            <person name="Thorell K."/>
            <person name="Jaen-Luchoro D."/>
            <person name="Gonzales-Siles L."/>
            <person name="Karlsson R."/>
            <person name="Yazdan S."/>
            <person name="Boulund F."/>
            <person name="Johnning A."/>
            <person name="Engstrand L."/>
            <person name="Kristiansson E."/>
            <person name="Moore E."/>
        </authorList>
    </citation>
    <scope>NUCLEOTIDE SEQUENCE [LARGE SCALE GENOMIC DNA]</scope>
    <source>
        <strain evidence="4">CCUG 4441</strain>
    </source>
</reference>
<feature type="domain" description="PIN" evidence="1">
    <location>
        <begin position="4"/>
        <end position="117"/>
    </location>
</feature>
<name>A0A1V4GQH6_MORLA</name>
<proteinExistence type="predicted"/>
<accession>A0A1V4GQH6</accession>
<sequence length="137" mass="15523">MLSLDTNVLACYLLGDDVEQQKQANILISNNDCFVLMTVIIELAWVLKSQKINKAIIIQKLIELSRLTNIHLENIEVFKNAMRWEITGMDIADAIHLALSQSYKNLPMTTFDIAFIKKSQALDEVATCQNVSKLINK</sequence>
<protein>
    <submittedName>
        <fullName evidence="3">Predicted nucleic acid-binding protein, contains PIN domain</fullName>
    </submittedName>
</protein>